<sequence length="1730" mass="192730">MKERRRSPRLGVGILGNLIVKWQLFPLFLGVAIAGSAMASDSRVNIAPDSPLGPPLTAIAQTQTPSDTPTEEPRVLVSEVVVEGADGDLAQLVYDTIELKPQGITTRSGLQDDINAVFATGFFANVRAIPEDTPVGVRVTFIVEPNPILKTVRVEGTQVLPQAVIEDIFAPQYGKIVNFKALEEHILRLNQWYQERGYALAQINFSELSPDGVVSLVAAEGVIETVRIRVVDDLNPDSNIDEFITLESSIDDPETKAGSVFNKEAAMRDLQRLENLEDFDLATINLTPGNNPAQAIVTFEVTRIENDVLALVKAADREVKEAPFPESELFRQQVLPKYERAANLYAENKNFLKQAAVLRRMGNLFSKAVESWLDQKPQAPPLSSLVNVSKQPDDILGLSELFKAPDSSEWEAEKLKKEEEALAYFKGAIAIYEELGNEWGKVQEEYHLGRQYRLWEEPQKAIAQFEKVVEACDRLDVAGCGWLQVASFNELAAIYQELGDVEGAIAAYKNTIARIGNLNPEDIPKGNLGFSIGWDKKNYEIKPTLKYEFNIEVRGEDGGLQDEIEPENETSIDSKEEARQSLKPFVLGMSLAKLGQLYRTLGDSRAREEALTSAIALLEREMELSRTDDRSFYSEAVFIGAAALAYVEARDYTNAIAKLESGLELANRLEKPEWGVSFLLGSAWAAYSFGDGDRTRELLDRADEAIELVKVPEALAGLRLVAGWLAYKLDRDDRATAKVASAFSQIEALPDNEIEVLLLLTAGFVFDDLDDRDRTFAAVDKAFEQIRQGITPEQKQSILSFLPVVPEVLQMFDKPNLAIPVYEQLGEFYEQETDDRSQAANFALKNAQIYGSQGKRETAIAQFERARSLYREAGDRSGEGNVLLELGDFYRQWGEYQRAIEALQQATRQLEQSDRPELATLALNGIAQLYDTLAEPQQALDAYDRAIALARKTDDRDREITLSINLGQFHRAWGNYEQAIEAYTNARTALKKAADSETSQEQLERAQTAISSLLSQEGFSEFLQTFVQSESEAVILAKMSLVYVDMGRKNEAIAAFREAVELASAQKAIDVKQRLFLQGAILYEALGDWEQAIFYLEQARQGASGNNATNAKDRLAETDILLFLGRLRARGDRPAEALENLNEALDLARELGRPSTEIEVLYEIAKIERDRGNLSEARDRVERAIGILESLRSKVVSQQLRTSFFASKQSYYEFYIDLLMQLHREQPDAGYDAQALAASEAARARSLIELLAESGTEIRKDVDPSLVEKERTLQEQIDLTASQQIELLSGQHTPEQAAAIAENLDNLLREYEDVQAQIRAQSPRYAALTQPQPLDFAQIQQRVLEEGTLLLEYYFGAERSYLWVASHDGLTSYELPPREAIEKAARNFRDAMTDPKIRYNEFRVAGAARILSDMILGPAAPLLEDRRLLVVGDGALQYIPFAALPIPEDTPDDDPRGTPLVVKHEIVNLPSASTLAILREENRDRPGGKTRVAVLADPVFAADDGRLTGQPAASISEKASDLRDAVSRSAGEVGVAIPPSRLPFTRQEAEQILALVPEENRYIALDFEANRQTILGDRLKDYEIVHLATHGFLNSVNPELSGLVLSLVDENGKTQDGFLRLHEIYNLNLPAELIVLSACQTGLGAEIRGEGLVGLTRGFMYSGARRVLVSLWNVNDKGTSILMTKFYKKMLQDNLTPTAALRAAQLEMWESQEWKSPYYWGAFVLQGEWQ</sequence>
<feature type="repeat" description="TPR" evidence="1">
    <location>
        <begin position="1033"/>
        <end position="1066"/>
    </location>
</feature>
<dbReference type="PROSITE" id="PS50005">
    <property type="entry name" value="TPR"/>
    <property type="match status" value="2"/>
</dbReference>
<dbReference type="PANTHER" id="PTHR10098">
    <property type="entry name" value="RAPSYN-RELATED"/>
    <property type="match status" value="1"/>
</dbReference>
<evidence type="ECO:0000259" key="3">
    <source>
        <dbReference type="Pfam" id="PF08479"/>
    </source>
</evidence>
<dbReference type="RefSeq" id="WP_168568424.1">
    <property type="nucleotide sequence ID" value="NZ_CP051167.1"/>
</dbReference>
<keyword evidence="1" id="KW-0802">TPR repeat</keyword>
<keyword evidence="2" id="KW-0175">Coiled coil</keyword>
<evidence type="ECO:0000259" key="4">
    <source>
        <dbReference type="Pfam" id="PF12770"/>
    </source>
</evidence>
<feature type="domain" description="CHAT" evidence="4">
    <location>
        <begin position="1408"/>
        <end position="1728"/>
    </location>
</feature>
<protein>
    <submittedName>
        <fullName evidence="5">CHAT domain-containing protein</fullName>
    </submittedName>
</protein>
<name>A0A6H1TY30_9CYAN</name>
<dbReference type="InterPro" id="IPR011990">
    <property type="entry name" value="TPR-like_helical_dom_sf"/>
</dbReference>
<dbReference type="SUPFAM" id="SSF48452">
    <property type="entry name" value="TPR-like"/>
    <property type="match status" value="4"/>
</dbReference>
<dbReference type="Pfam" id="PF08479">
    <property type="entry name" value="POTRA_2"/>
    <property type="match status" value="1"/>
</dbReference>
<dbReference type="Gene3D" id="3.10.20.310">
    <property type="entry name" value="membrane protein fhac"/>
    <property type="match status" value="3"/>
</dbReference>
<dbReference type="InterPro" id="IPR019734">
    <property type="entry name" value="TPR_rpt"/>
</dbReference>
<evidence type="ECO:0000256" key="1">
    <source>
        <dbReference type="PROSITE-ProRule" id="PRU00339"/>
    </source>
</evidence>
<dbReference type="Gene3D" id="1.25.40.10">
    <property type="entry name" value="Tetratricopeptide repeat domain"/>
    <property type="match status" value="3"/>
</dbReference>
<evidence type="ECO:0000313" key="5">
    <source>
        <dbReference type="EMBL" id="QIZ70269.1"/>
    </source>
</evidence>
<proteinExistence type="predicted"/>
<keyword evidence="6" id="KW-1185">Reference proteome</keyword>
<organism evidence="5 6">
    <name type="scientific">Oxynema aestuarii AP17</name>
    <dbReference type="NCBI Taxonomy" id="2064643"/>
    <lineage>
        <taxon>Bacteria</taxon>
        <taxon>Bacillati</taxon>
        <taxon>Cyanobacteriota</taxon>
        <taxon>Cyanophyceae</taxon>
        <taxon>Oscillatoriophycideae</taxon>
        <taxon>Oscillatoriales</taxon>
        <taxon>Oscillatoriaceae</taxon>
        <taxon>Oxynema</taxon>
        <taxon>Oxynema aestuarii</taxon>
    </lineage>
</organism>
<evidence type="ECO:0000313" key="6">
    <source>
        <dbReference type="Proteomes" id="UP000500857"/>
    </source>
</evidence>
<dbReference type="PANTHER" id="PTHR10098:SF108">
    <property type="entry name" value="TETRATRICOPEPTIDE REPEAT PROTEIN 28"/>
    <property type="match status" value="1"/>
</dbReference>
<dbReference type="Pfam" id="PF13181">
    <property type="entry name" value="TPR_8"/>
    <property type="match status" value="1"/>
</dbReference>
<feature type="domain" description="Polypeptide-transport-associated ShlB-type" evidence="3">
    <location>
        <begin position="149"/>
        <end position="221"/>
    </location>
</feature>
<accession>A0A6H1TY30</accession>
<feature type="coiled-coil region" evidence="2">
    <location>
        <begin position="1164"/>
        <end position="1194"/>
    </location>
</feature>
<dbReference type="EMBL" id="CP051167">
    <property type="protein sequence ID" value="QIZ70269.1"/>
    <property type="molecule type" value="Genomic_DNA"/>
</dbReference>
<dbReference type="Proteomes" id="UP000500857">
    <property type="component" value="Chromosome"/>
</dbReference>
<dbReference type="InterPro" id="IPR013686">
    <property type="entry name" value="Polypept-transport_assoc_ShlB"/>
</dbReference>
<feature type="repeat" description="TPR" evidence="1">
    <location>
        <begin position="880"/>
        <end position="913"/>
    </location>
</feature>
<dbReference type="Pfam" id="PF12770">
    <property type="entry name" value="CHAT"/>
    <property type="match status" value="1"/>
</dbReference>
<dbReference type="InterPro" id="IPR024983">
    <property type="entry name" value="CHAT_dom"/>
</dbReference>
<dbReference type="SMART" id="SM00028">
    <property type="entry name" value="TPR"/>
    <property type="match status" value="12"/>
</dbReference>
<reference evidence="5 6" key="1">
    <citation type="submission" date="2020-04" db="EMBL/GenBank/DDBJ databases">
        <authorList>
            <person name="Basu S."/>
            <person name="Maruthanayagam V."/>
            <person name="Chakraborty S."/>
            <person name="Pramanik A."/>
            <person name="Mukherjee J."/>
            <person name="Brink B."/>
        </authorList>
    </citation>
    <scope>NUCLEOTIDE SEQUENCE [LARGE SCALE GENOMIC DNA]</scope>
    <source>
        <strain evidence="5 6">AP17</strain>
    </source>
</reference>
<dbReference type="Pfam" id="PF13424">
    <property type="entry name" value="TPR_12"/>
    <property type="match status" value="3"/>
</dbReference>
<evidence type="ECO:0000256" key="2">
    <source>
        <dbReference type="SAM" id="Coils"/>
    </source>
</evidence>
<gene>
    <name evidence="5" type="ORF">HCG48_06510</name>
</gene>
<dbReference type="KEGG" id="oxy:HCG48_06510"/>